<evidence type="ECO:0000256" key="1">
    <source>
        <dbReference type="SAM" id="MobiDB-lite"/>
    </source>
</evidence>
<accession>A0ABT9H5V0</accession>
<keyword evidence="4" id="KW-1185">Reference proteome</keyword>
<feature type="compositionally biased region" description="Basic and acidic residues" evidence="1">
    <location>
        <begin position="131"/>
        <end position="141"/>
    </location>
</feature>
<name>A0ABT9H5V0_9SPHN</name>
<gene>
    <name evidence="3" type="ORF">Q9K01_03575</name>
</gene>
<proteinExistence type="predicted"/>
<dbReference type="Proteomes" id="UP001235664">
    <property type="component" value="Unassembled WGS sequence"/>
</dbReference>
<dbReference type="RefSeq" id="WP_305928822.1">
    <property type="nucleotide sequence ID" value="NZ_JAVAIL010000001.1"/>
</dbReference>
<keyword evidence="2" id="KW-0472">Membrane</keyword>
<organism evidence="3 4">
    <name type="scientific">Qipengyuania benthica</name>
    <dbReference type="NCBI Taxonomy" id="3067651"/>
    <lineage>
        <taxon>Bacteria</taxon>
        <taxon>Pseudomonadati</taxon>
        <taxon>Pseudomonadota</taxon>
        <taxon>Alphaproteobacteria</taxon>
        <taxon>Sphingomonadales</taxon>
        <taxon>Erythrobacteraceae</taxon>
        <taxon>Qipengyuania</taxon>
    </lineage>
</organism>
<feature type="transmembrane region" description="Helical" evidence="2">
    <location>
        <begin position="77"/>
        <end position="95"/>
    </location>
</feature>
<feature type="region of interest" description="Disordered" evidence="1">
    <location>
        <begin position="1"/>
        <end position="30"/>
    </location>
</feature>
<evidence type="ECO:0000256" key="2">
    <source>
        <dbReference type="SAM" id="Phobius"/>
    </source>
</evidence>
<evidence type="ECO:0000313" key="3">
    <source>
        <dbReference type="EMBL" id="MDP4538700.1"/>
    </source>
</evidence>
<reference evidence="3 4" key="1">
    <citation type="submission" date="2023-08" db="EMBL/GenBank/DDBJ databases">
        <title>genomic of DY56.</title>
        <authorList>
            <person name="Wang Y."/>
        </authorList>
    </citation>
    <scope>NUCLEOTIDE SEQUENCE [LARGE SCALE GENOMIC DNA]</scope>
    <source>
        <strain evidence="3 4">DY56-A-20</strain>
    </source>
</reference>
<dbReference type="EMBL" id="JAVAIL010000001">
    <property type="protein sequence ID" value="MDP4538700.1"/>
    <property type="molecule type" value="Genomic_DNA"/>
</dbReference>
<comment type="caution">
    <text evidence="3">The sequence shown here is derived from an EMBL/GenBank/DDBJ whole genome shotgun (WGS) entry which is preliminary data.</text>
</comment>
<feature type="region of interest" description="Disordered" evidence="1">
    <location>
        <begin position="121"/>
        <end position="141"/>
    </location>
</feature>
<feature type="transmembrane region" description="Helical" evidence="2">
    <location>
        <begin position="40"/>
        <end position="61"/>
    </location>
</feature>
<evidence type="ECO:0000313" key="4">
    <source>
        <dbReference type="Proteomes" id="UP001235664"/>
    </source>
</evidence>
<keyword evidence="2" id="KW-0812">Transmembrane</keyword>
<sequence length="141" mass="15185">MAATEAATDAATNETATETDTDAGTGTGAILDDRRERRRLPLVGLVLSALYVAGVTLYLFVQGQNPADLRLNELGDFLGGVSSPLAFLWLVLGFFQQSREIRLSGKALHLQASEMRRSVDEHRRLAGGGAERGKGERQGQD</sequence>
<keyword evidence="2" id="KW-1133">Transmembrane helix</keyword>
<feature type="compositionally biased region" description="Low complexity" evidence="1">
    <location>
        <begin position="1"/>
        <end position="24"/>
    </location>
</feature>
<protein>
    <submittedName>
        <fullName evidence="3">Uncharacterized protein</fullName>
    </submittedName>
</protein>